<keyword evidence="2 11" id="KW-0813">Transport</keyword>
<dbReference type="GO" id="GO:0009279">
    <property type="term" value="C:cell outer membrane"/>
    <property type="evidence" value="ECO:0007669"/>
    <property type="project" value="UniProtKB-SubCell"/>
</dbReference>
<dbReference type="SUPFAM" id="SSF49464">
    <property type="entry name" value="Carboxypeptidase regulatory domain-like"/>
    <property type="match status" value="1"/>
</dbReference>
<comment type="subcellular location">
    <subcellularLocation>
        <location evidence="1 11">Cell outer membrane</location>
        <topology evidence="1 11">Multi-pass membrane protein</topology>
    </subcellularLocation>
</comment>
<gene>
    <name evidence="13" type="ORF">SAMN02927921_00662</name>
</gene>
<dbReference type="OrthoDB" id="9768177at2"/>
<dbReference type="Pfam" id="PF13715">
    <property type="entry name" value="CarbopepD_reg_2"/>
    <property type="match status" value="1"/>
</dbReference>
<dbReference type="NCBIfam" id="TIGR04056">
    <property type="entry name" value="OMP_RagA_SusC"/>
    <property type="match status" value="1"/>
</dbReference>
<keyword evidence="4" id="KW-0410">Iron transport</keyword>
<feature type="domain" description="TonB-dependent receptor plug" evidence="12">
    <location>
        <begin position="215"/>
        <end position="342"/>
    </location>
</feature>
<dbReference type="Pfam" id="PF07715">
    <property type="entry name" value="Plug"/>
    <property type="match status" value="1"/>
</dbReference>
<keyword evidence="7" id="KW-0406">Ion transport</keyword>
<evidence type="ECO:0000313" key="13">
    <source>
        <dbReference type="EMBL" id="SFW24480.1"/>
    </source>
</evidence>
<dbReference type="InterPro" id="IPR036942">
    <property type="entry name" value="Beta-barrel_TonB_sf"/>
</dbReference>
<dbReference type="RefSeq" id="WP_083564770.1">
    <property type="nucleotide sequence ID" value="NZ_FPJE01000003.1"/>
</dbReference>
<evidence type="ECO:0000256" key="9">
    <source>
        <dbReference type="ARBA" id="ARBA00023136"/>
    </source>
</evidence>
<organism evidence="13 14">
    <name type="scientific">Sinomicrobium oceani</name>
    <dbReference type="NCBI Taxonomy" id="1150368"/>
    <lineage>
        <taxon>Bacteria</taxon>
        <taxon>Pseudomonadati</taxon>
        <taxon>Bacteroidota</taxon>
        <taxon>Flavobacteriia</taxon>
        <taxon>Flavobacteriales</taxon>
        <taxon>Flavobacteriaceae</taxon>
        <taxon>Sinomicrobium</taxon>
    </lineage>
</organism>
<keyword evidence="10 11" id="KW-0998">Cell outer membrane</keyword>
<keyword evidence="6" id="KW-0408">Iron</keyword>
<dbReference type="PANTHER" id="PTHR32552:SF81">
    <property type="entry name" value="TONB-DEPENDENT OUTER MEMBRANE RECEPTOR"/>
    <property type="match status" value="1"/>
</dbReference>
<protein>
    <submittedName>
        <fullName evidence="13">TonB-linked outer membrane protein, SusC/RagA family</fullName>
    </submittedName>
</protein>
<evidence type="ECO:0000256" key="5">
    <source>
        <dbReference type="ARBA" id="ARBA00022692"/>
    </source>
</evidence>
<evidence type="ECO:0000313" key="14">
    <source>
        <dbReference type="Proteomes" id="UP000182248"/>
    </source>
</evidence>
<dbReference type="InterPro" id="IPR023996">
    <property type="entry name" value="TonB-dep_OMP_SusC/RagA"/>
</dbReference>
<dbReference type="Gene3D" id="2.40.170.20">
    <property type="entry name" value="TonB-dependent receptor, beta-barrel domain"/>
    <property type="match status" value="1"/>
</dbReference>
<dbReference type="Proteomes" id="UP000182248">
    <property type="component" value="Unassembled WGS sequence"/>
</dbReference>
<evidence type="ECO:0000256" key="7">
    <source>
        <dbReference type="ARBA" id="ARBA00023065"/>
    </source>
</evidence>
<dbReference type="PANTHER" id="PTHR32552">
    <property type="entry name" value="FERRICHROME IRON RECEPTOR-RELATED"/>
    <property type="match status" value="1"/>
</dbReference>
<dbReference type="PROSITE" id="PS52016">
    <property type="entry name" value="TONB_DEPENDENT_REC_3"/>
    <property type="match status" value="1"/>
</dbReference>
<keyword evidence="14" id="KW-1185">Reference proteome</keyword>
<dbReference type="Gene3D" id="3.55.50.30">
    <property type="match status" value="1"/>
</dbReference>
<evidence type="ECO:0000256" key="3">
    <source>
        <dbReference type="ARBA" id="ARBA00022452"/>
    </source>
</evidence>
<proteinExistence type="inferred from homology"/>
<dbReference type="InterPro" id="IPR023997">
    <property type="entry name" value="TonB-dep_OMP_SusC/RagA_CS"/>
</dbReference>
<evidence type="ECO:0000256" key="4">
    <source>
        <dbReference type="ARBA" id="ARBA00022496"/>
    </source>
</evidence>
<dbReference type="InterPro" id="IPR037066">
    <property type="entry name" value="Plug_dom_sf"/>
</dbReference>
<evidence type="ECO:0000256" key="10">
    <source>
        <dbReference type="ARBA" id="ARBA00023237"/>
    </source>
</evidence>
<evidence type="ECO:0000256" key="2">
    <source>
        <dbReference type="ARBA" id="ARBA00022448"/>
    </source>
</evidence>
<keyword evidence="3 11" id="KW-1134">Transmembrane beta strand</keyword>
<dbReference type="InterPro" id="IPR039426">
    <property type="entry name" value="TonB-dep_rcpt-like"/>
</dbReference>
<dbReference type="GO" id="GO:0006826">
    <property type="term" value="P:iron ion transport"/>
    <property type="evidence" value="ECO:0007669"/>
    <property type="project" value="UniProtKB-KW"/>
</dbReference>
<name>A0A1K1MMV0_9FLAO</name>
<keyword evidence="8" id="KW-0798">TonB box</keyword>
<accession>A0A1K1MMV0</accession>
<dbReference type="Gene3D" id="2.60.40.1120">
    <property type="entry name" value="Carboxypeptidase-like, regulatory domain"/>
    <property type="match status" value="1"/>
</dbReference>
<evidence type="ECO:0000256" key="8">
    <source>
        <dbReference type="ARBA" id="ARBA00023077"/>
    </source>
</evidence>
<comment type="similarity">
    <text evidence="11">Belongs to the TonB-dependent receptor family.</text>
</comment>
<keyword evidence="5 11" id="KW-0812">Transmembrane</keyword>
<dbReference type="InterPro" id="IPR012910">
    <property type="entry name" value="Plug_dom"/>
</dbReference>
<reference evidence="13 14" key="1">
    <citation type="submission" date="2016-11" db="EMBL/GenBank/DDBJ databases">
        <authorList>
            <person name="Jaros S."/>
            <person name="Januszkiewicz K."/>
            <person name="Wedrychowicz H."/>
        </authorList>
    </citation>
    <scope>NUCLEOTIDE SEQUENCE [LARGE SCALE GENOMIC DNA]</scope>
    <source>
        <strain evidence="13 14">CGMCC 1.12145</strain>
    </source>
</reference>
<dbReference type="InterPro" id="IPR008969">
    <property type="entry name" value="CarboxyPept-like_regulatory"/>
</dbReference>
<evidence type="ECO:0000256" key="11">
    <source>
        <dbReference type="PROSITE-ProRule" id="PRU01360"/>
    </source>
</evidence>
<dbReference type="Gene3D" id="2.170.130.10">
    <property type="entry name" value="TonB-dependent receptor, plug domain"/>
    <property type="match status" value="1"/>
</dbReference>
<sequence length="1197" mass="133488">MKLSLREKEKSYLLRFSHILLLGMLFLSFSASRVYAQGGMDKKLTIKVQHVTLDQLFKQLEQKSGYQFRYSDDILKDRRSFSYEFTDTGLTDILDRISKDAGLTYVAGNTSITLKTVERKNIRGTVTDKDGVPLIGATVILQGTSTGTTVDFDGNFRLNAIPSNGTLLFSFMGMKTLEVPVAGQTDMQVTLEEENVAMDEVVVTALNITREEKSLGYAVGKVEGEELTKSVTGNWLNNMSGKVPGLFFAQAGTGPSASIRATLRGDQSLNYGQNTALFVVDGIPISSGMTATRSVSNYAQEDAPVDYGDGASDLNPEDIESVSVLKGPAAAALYGSRAAGGAIIITTKSGRKTKGLGVTVNSSITFDRAGYFPDFQTQYGNGSDMGQSEYSLWEITSDMAPDGIAVPRNYSRYTFGEKFDASKMRYRYASKNWDTGDFTRLPWTYQNDWYTGLFQTGITTNNTVTIDGSNGEGTSTRFSFTDYRNEWILPNTGFDKQTVSLTFNTKVHDKIRLSSKINYYNKQSDNMPGGGYDETNPMYALVWGFNVNSINDWKNEYFQKRFNYANWAAQGQNGQGLVFPSAGTYNPYRTLYEATNTQDKNRVFGNITMSIDLLKNLTLDLRSGLDWSGDFRTQRKPFYTAGYQNGFYREQTVNQYEINSDFMLRYNNTTWADGRLGFSAMAGGNNRVDKYRNSKITLSQLGEEGIYHTNNLPSGINPDPYNYHSKKEVNSLYGLLSLSWDDSYFLDITGRNDWSSTLSRGNWSYFYPSVAGSVLLDNVLDIHSAATWVDMLKLRLSWANVGNDTSPYALDATYGNSSFPGGYTLPGTIPDPLIKPENTESWEAGLVAKLFKNRVSLDLAVYRSATTNQIVSVNVDQITGATGRKINAGEISNKGIEIAATFVPVRSPNFEWSFDLAWSKNINKLVSLQDGWDPDEPYQADLGTTIGNRTYIYSYVGEEMNVIYGRGFQRAPEGAFYIDDNGNQVDASGMHIVNADGYPLLDESPDRKIGNVNPDWRAGMTQRFRYKNFSLAATFAGQWGGNAFSVTNFALSYQGKLKNSLEGRYDGLVHQGVNIVQNTDGTVSYQENKTVTSSIQTYYNTYIWNRNNTEMNTFDTSFLKLREIRLDYDIPQSVCRKLGFLQRASVGMYATNLFVLSKFPQYDPETGMLNGSNIHMGIESMSFPLTRSYGLNVKLSF</sequence>
<dbReference type="AlphaFoldDB" id="A0A1K1MMV0"/>
<dbReference type="STRING" id="1150368.SAMN02927921_00662"/>
<dbReference type="EMBL" id="FPJE01000003">
    <property type="protein sequence ID" value="SFW24480.1"/>
    <property type="molecule type" value="Genomic_DNA"/>
</dbReference>
<evidence type="ECO:0000259" key="12">
    <source>
        <dbReference type="Pfam" id="PF07715"/>
    </source>
</evidence>
<evidence type="ECO:0000256" key="1">
    <source>
        <dbReference type="ARBA" id="ARBA00004571"/>
    </source>
</evidence>
<dbReference type="SUPFAM" id="SSF56935">
    <property type="entry name" value="Porins"/>
    <property type="match status" value="1"/>
</dbReference>
<keyword evidence="9 11" id="KW-0472">Membrane</keyword>
<dbReference type="NCBIfam" id="TIGR04057">
    <property type="entry name" value="SusC_RagA_signa"/>
    <property type="match status" value="1"/>
</dbReference>
<evidence type="ECO:0000256" key="6">
    <source>
        <dbReference type="ARBA" id="ARBA00023004"/>
    </source>
</evidence>